<dbReference type="PANTHER" id="PTHR30288:SF0">
    <property type="entry name" value="FLAGELLAR HOOK-ASSOCIATED PROTEIN 2"/>
    <property type="match status" value="1"/>
</dbReference>
<evidence type="ECO:0000259" key="7">
    <source>
        <dbReference type="Pfam" id="PF07195"/>
    </source>
</evidence>
<dbReference type="Pfam" id="PF02465">
    <property type="entry name" value="FliD_N"/>
    <property type="match status" value="1"/>
</dbReference>
<dbReference type="GO" id="GO:0009424">
    <property type="term" value="C:bacterial-type flagellum hook"/>
    <property type="evidence" value="ECO:0007669"/>
    <property type="project" value="UniProtKB-UniRule"/>
</dbReference>
<protein>
    <recommendedName>
        <fullName evidence="5">Flagellar hook-associated protein 2</fullName>
        <shortName evidence="5">HAP2</shortName>
    </recommendedName>
    <alternativeName>
        <fullName evidence="5">Flagellar cap protein</fullName>
    </alternativeName>
</protein>
<keyword evidence="8" id="KW-0966">Cell projection</keyword>
<dbReference type="GO" id="GO:0009421">
    <property type="term" value="C:bacterial-type flagellum filament cap"/>
    <property type="evidence" value="ECO:0007669"/>
    <property type="project" value="InterPro"/>
</dbReference>
<evidence type="ECO:0000259" key="6">
    <source>
        <dbReference type="Pfam" id="PF02465"/>
    </source>
</evidence>
<keyword evidence="5" id="KW-0964">Secreted</keyword>
<dbReference type="GO" id="GO:0007155">
    <property type="term" value="P:cell adhesion"/>
    <property type="evidence" value="ECO:0007669"/>
    <property type="project" value="InterPro"/>
</dbReference>
<comment type="subunit">
    <text evidence="2 5">Homopentamer.</text>
</comment>
<reference evidence="8" key="1">
    <citation type="submission" date="2021-01" db="EMBL/GenBank/DDBJ databases">
        <title>Whole genome shotgun sequence of Virgisporangium ochraceum NBRC 16418.</title>
        <authorList>
            <person name="Komaki H."/>
            <person name="Tamura T."/>
        </authorList>
    </citation>
    <scope>NUCLEOTIDE SEQUENCE</scope>
    <source>
        <strain evidence="8">NBRC 16418</strain>
    </source>
</reference>
<keyword evidence="9" id="KW-1185">Reference proteome</keyword>
<dbReference type="AlphaFoldDB" id="A0A8J3ZSW8"/>
<dbReference type="Proteomes" id="UP000635606">
    <property type="component" value="Unassembled WGS sequence"/>
</dbReference>
<name>A0A8J3ZSW8_9ACTN</name>
<organism evidence="8 9">
    <name type="scientific">Virgisporangium ochraceum</name>
    <dbReference type="NCBI Taxonomy" id="65505"/>
    <lineage>
        <taxon>Bacteria</taxon>
        <taxon>Bacillati</taxon>
        <taxon>Actinomycetota</taxon>
        <taxon>Actinomycetes</taxon>
        <taxon>Micromonosporales</taxon>
        <taxon>Micromonosporaceae</taxon>
        <taxon>Virgisporangium</taxon>
    </lineage>
</organism>
<keyword evidence="4 5" id="KW-0975">Bacterial flagellum</keyword>
<dbReference type="InterPro" id="IPR010809">
    <property type="entry name" value="FliD_C"/>
</dbReference>
<evidence type="ECO:0000256" key="4">
    <source>
        <dbReference type="ARBA" id="ARBA00023143"/>
    </source>
</evidence>
<accession>A0A8J3ZSW8</accession>
<evidence type="ECO:0000256" key="1">
    <source>
        <dbReference type="ARBA" id="ARBA00009764"/>
    </source>
</evidence>
<evidence type="ECO:0000256" key="3">
    <source>
        <dbReference type="ARBA" id="ARBA00023054"/>
    </source>
</evidence>
<dbReference type="Pfam" id="PF07195">
    <property type="entry name" value="FliD_C"/>
    <property type="match status" value="1"/>
</dbReference>
<gene>
    <name evidence="8" type="ORF">Voc01_047910</name>
</gene>
<evidence type="ECO:0000256" key="5">
    <source>
        <dbReference type="RuleBase" id="RU362066"/>
    </source>
</evidence>
<feature type="domain" description="Flagellar hook-associated protein 2 C-terminal" evidence="7">
    <location>
        <begin position="221"/>
        <end position="476"/>
    </location>
</feature>
<dbReference type="EMBL" id="BOPH01000069">
    <property type="protein sequence ID" value="GIJ69874.1"/>
    <property type="molecule type" value="Genomic_DNA"/>
</dbReference>
<dbReference type="PANTHER" id="PTHR30288">
    <property type="entry name" value="FLAGELLAR CAP/ASSEMBLY PROTEIN FLID"/>
    <property type="match status" value="1"/>
</dbReference>
<dbReference type="InterPro" id="IPR040026">
    <property type="entry name" value="FliD"/>
</dbReference>
<sequence>MTSSIDGLVSGMDTTNMINQLMQVEAVPQNQLKNKISVQNKAVTAYQGVNTKLAALATAAKAVGSAETWGAAKSTSSSDAAIVTAKAGTPTGSLSFTIDSVAATHTQTFKDVTKAVGSTTDANTAPVMTGSYMKVLLKDGSEVDVTPENASLQSVVNTINNTANAAYRAAAVQIAPGKYTLQLTATEPGAASAFATKAAGGAYMPDGIDLLGAVSTTTKGSDAKLTIGDDALTGYTVTSASNTFNDVLPGMSITVTKKQTDTPVTIGVANDANAVADKVAAFVEATQAALTEIRTATATKTGGNATAGALPGDAALRGLGQEILGAVAGGAGSLGSLSAVGVNLDKTGTLSFDRDKFLAAFEADPAKTQAYFDKYTEKPHAKANPNAFEPGWDTAEGIARKLQTISVTATEGVLLPTDPTGTIKQGTLGGIIQRRNETIKGLNDQVAAWDTRLELRKENLQRQFSNLEVALSKMQQQSSWLAGQLAGLG</sequence>
<evidence type="ECO:0000313" key="9">
    <source>
        <dbReference type="Proteomes" id="UP000635606"/>
    </source>
</evidence>
<comment type="similarity">
    <text evidence="1 5">Belongs to the FliD family.</text>
</comment>
<proteinExistence type="inferred from homology"/>
<comment type="function">
    <text evidence="5">Required for morphogenesis and for the elongation of the flagellar filament by facilitating polymerization of the flagellin monomers at the tip of growing filament. Forms a capping structure, which prevents flagellin subunits (transported through the central channel of the flagellum) from leaking out without polymerization at the distal end.</text>
</comment>
<keyword evidence="3" id="KW-0175">Coiled coil</keyword>
<keyword evidence="8" id="KW-0282">Flagellum</keyword>
<dbReference type="GO" id="GO:0071973">
    <property type="term" value="P:bacterial-type flagellum-dependent cell motility"/>
    <property type="evidence" value="ECO:0007669"/>
    <property type="project" value="TreeGrafter"/>
</dbReference>
<comment type="subcellular location">
    <subcellularLocation>
        <location evidence="5">Secreted</location>
    </subcellularLocation>
    <subcellularLocation>
        <location evidence="5">Bacterial flagellum</location>
    </subcellularLocation>
</comment>
<comment type="caution">
    <text evidence="8">The sequence shown here is derived from an EMBL/GenBank/DDBJ whole genome shotgun (WGS) entry which is preliminary data.</text>
</comment>
<evidence type="ECO:0000256" key="2">
    <source>
        <dbReference type="ARBA" id="ARBA00011255"/>
    </source>
</evidence>
<feature type="domain" description="Flagellar hook-associated protein 2 N-terminal" evidence="6">
    <location>
        <begin position="10"/>
        <end position="105"/>
    </location>
</feature>
<dbReference type="RefSeq" id="WP_203929793.1">
    <property type="nucleotide sequence ID" value="NZ_BOPH01000069.1"/>
</dbReference>
<dbReference type="InterPro" id="IPR003481">
    <property type="entry name" value="FliD_N"/>
</dbReference>
<keyword evidence="8" id="KW-0969">Cilium</keyword>
<evidence type="ECO:0000313" key="8">
    <source>
        <dbReference type="EMBL" id="GIJ69874.1"/>
    </source>
</evidence>
<dbReference type="GO" id="GO:0005576">
    <property type="term" value="C:extracellular region"/>
    <property type="evidence" value="ECO:0007669"/>
    <property type="project" value="UniProtKB-SubCell"/>
</dbReference>